<evidence type="ECO:0000313" key="9">
    <source>
        <dbReference type="Proteomes" id="UP000233293"/>
    </source>
</evidence>
<dbReference type="PROSITE" id="PS00699">
    <property type="entry name" value="NITROGENASE_1_1"/>
    <property type="match status" value="1"/>
</dbReference>
<proteinExistence type="inferred from homology"/>
<gene>
    <name evidence="8" type="ORF">CWS72_10580</name>
</gene>
<name>A0A2N3PVX5_9PROT</name>
<dbReference type="GO" id="GO:0016163">
    <property type="term" value="F:nitrogenase activity"/>
    <property type="evidence" value="ECO:0007669"/>
    <property type="project" value="InterPro"/>
</dbReference>
<reference evidence="9" key="1">
    <citation type="submission" date="2017-12" db="EMBL/GenBank/DDBJ databases">
        <title>Draft genome sequence of Telmatospirillum siberiense 26-4b1T, an acidotolerant peatland alphaproteobacterium potentially involved in sulfur cycling.</title>
        <authorList>
            <person name="Hausmann B."/>
            <person name="Pjevac P."/>
            <person name="Schreck K."/>
            <person name="Herbold C.W."/>
            <person name="Daims H."/>
            <person name="Wagner M."/>
            <person name="Pester M."/>
            <person name="Loy A."/>
        </authorList>
    </citation>
    <scope>NUCLEOTIDE SEQUENCE [LARGE SCALE GENOMIC DNA]</scope>
    <source>
        <strain evidence="9">26-4b1</strain>
    </source>
</reference>
<dbReference type="Gene3D" id="3.40.50.1980">
    <property type="entry name" value="Nitrogenase molybdenum iron protein domain"/>
    <property type="match status" value="3"/>
</dbReference>
<evidence type="ECO:0000259" key="7">
    <source>
        <dbReference type="Pfam" id="PF00148"/>
    </source>
</evidence>
<evidence type="ECO:0000256" key="5">
    <source>
        <dbReference type="ARBA" id="ARBA00023231"/>
    </source>
</evidence>
<comment type="pathway">
    <text evidence="2">Cofactor biosynthesis; Fe-Mo cofactor biosynthesis.</text>
</comment>
<keyword evidence="5 6" id="KW-0535">Nitrogen fixation</keyword>
<dbReference type="EMBL" id="PIUM01000010">
    <property type="protein sequence ID" value="PKU24538.1"/>
    <property type="molecule type" value="Genomic_DNA"/>
</dbReference>
<accession>A0A2N3PVX5</accession>
<comment type="function">
    <text evidence="1">This protein may play a role in the biosynthesis of the prosthetic group of nitrogenase (FeMo cofactor).</text>
</comment>
<evidence type="ECO:0000256" key="2">
    <source>
        <dbReference type="ARBA" id="ARBA00005155"/>
    </source>
</evidence>
<organism evidence="8 9">
    <name type="scientific">Telmatospirillum siberiense</name>
    <dbReference type="NCBI Taxonomy" id="382514"/>
    <lineage>
        <taxon>Bacteria</taxon>
        <taxon>Pseudomonadati</taxon>
        <taxon>Pseudomonadota</taxon>
        <taxon>Alphaproteobacteria</taxon>
        <taxon>Rhodospirillales</taxon>
        <taxon>Rhodospirillaceae</taxon>
        <taxon>Telmatospirillum</taxon>
    </lineage>
</organism>
<dbReference type="InterPro" id="IPR000318">
    <property type="entry name" value="Nase_comp1_CS"/>
</dbReference>
<evidence type="ECO:0000256" key="3">
    <source>
        <dbReference type="ARBA" id="ARBA00011002"/>
    </source>
</evidence>
<dbReference type="AlphaFoldDB" id="A0A2N3PVX5"/>
<comment type="similarity">
    <text evidence="3 6">Belongs to the NifD/NifK/NifE/NifN family.</text>
</comment>
<dbReference type="Proteomes" id="UP000233293">
    <property type="component" value="Unassembled WGS sequence"/>
</dbReference>
<evidence type="ECO:0000256" key="6">
    <source>
        <dbReference type="RuleBase" id="RU004021"/>
    </source>
</evidence>
<dbReference type="PANTHER" id="PTHR33712:SF7">
    <property type="entry name" value="LIGHT-INDEPENDENT PROTOCHLOROPHYLLIDE REDUCTASE SUBUNIT B"/>
    <property type="match status" value="1"/>
</dbReference>
<sequence>MLSTSKKACTVNPLKMSQPIGAALAFMGLKGAMPLLHGSQGCTSFGLVLFVRHFREAIPLQTTAMSEVATVIGGLENVEQAVVNIVSRTKPEIIGICSTGVTETKGDDVEGFIRAIRQKHPELDGVALVSVSTPDFKDAFQDGWAKAVTRMIDQLVLPAAPDVQRHPRRLNVLAGCHLTPGDIDELRDIFESFGLEPLFLPDLSGSLDGHLPDDFTPTTLGGIGVAEIAGMGQSSWILAIGEQMRGAAELLSEKSGLPFTLFDRLTGLSSSDDLMAWLARISGRPVPLKFRRQRSQLVDAMLDGHFHFGGKKVAIGAEPDLLWAVGSWLTEMGCEIRAAVTTTQSARLEDLPSGATLIGDLEDLEGMASDCDLLITHSHGRQAAERLEIPFFRLGIPTFDRLGAGHQLTVGYRGTRSLIFDIGNLFIAQAHEPNPGTWRLPEEVMASA</sequence>
<dbReference type="GO" id="GO:0065003">
    <property type="term" value="P:protein-containing complex assembly"/>
    <property type="evidence" value="ECO:0007669"/>
    <property type="project" value="InterPro"/>
</dbReference>
<dbReference type="OrthoDB" id="9800746at2"/>
<dbReference type="Pfam" id="PF00148">
    <property type="entry name" value="Oxidored_nitro"/>
    <property type="match status" value="1"/>
</dbReference>
<dbReference type="SUPFAM" id="SSF53807">
    <property type="entry name" value="Helical backbone' metal receptor"/>
    <property type="match status" value="1"/>
</dbReference>
<dbReference type="Gene3D" id="6.10.250.1090">
    <property type="match status" value="1"/>
</dbReference>
<dbReference type="CDD" id="cd01966">
    <property type="entry name" value="Nitrogenase_NifN_1"/>
    <property type="match status" value="1"/>
</dbReference>
<dbReference type="InterPro" id="IPR005975">
    <property type="entry name" value="Nase_Mo-Fe_CF"/>
</dbReference>
<dbReference type="NCBIfam" id="TIGR01285">
    <property type="entry name" value="nifN"/>
    <property type="match status" value="1"/>
</dbReference>
<dbReference type="InterPro" id="IPR050152">
    <property type="entry name" value="ChlB/BchB/BchZ"/>
</dbReference>
<protein>
    <recommendedName>
        <fullName evidence="4">Nitrogenase iron-molybdenum cofactor biosynthesis protein NifN</fullName>
    </recommendedName>
</protein>
<dbReference type="PANTHER" id="PTHR33712">
    <property type="entry name" value="LIGHT-INDEPENDENT PROTOCHLOROPHYLLIDE REDUCTASE SUBUNIT B"/>
    <property type="match status" value="1"/>
</dbReference>
<evidence type="ECO:0000256" key="4">
    <source>
        <dbReference type="ARBA" id="ARBA00013282"/>
    </source>
</evidence>
<keyword evidence="9" id="KW-1185">Reference proteome</keyword>
<dbReference type="RefSeq" id="WP_101250574.1">
    <property type="nucleotide sequence ID" value="NZ_PIUM01000010.1"/>
</dbReference>
<feature type="domain" description="Nitrogenase/oxidoreductase component 1" evidence="7">
    <location>
        <begin position="17"/>
        <end position="425"/>
    </location>
</feature>
<evidence type="ECO:0000256" key="1">
    <source>
        <dbReference type="ARBA" id="ARBA00003171"/>
    </source>
</evidence>
<comment type="caution">
    <text evidence="8">The sequence shown here is derived from an EMBL/GenBank/DDBJ whole genome shotgun (WGS) entry which is preliminary data.</text>
</comment>
<dbReference type="InterPro" id="IPR000510">
    <property type="entry name" value="Nase/OxRdtase_comp1"/>
</dbReference>
<dbReference type="UniPathway" id="UPA00782"/>
<evidence type="ECO:0000313" key="8">
    <source>
        <dbReference type="EMBL" id="PKU24538.1"/>
    </source>
</evidence>